<dbReference type="PANTHER" id="PTHR24567:SF74">
    <property type="entry name" value="HTH-TYPE TRANSCRIPTIONAL REGULATOR ARCR"/>
    <property type="match status" value="1"/>
</dbReference>
<proteinExistence type="predicted"/>
<dbReference type="InterPro" id="IPR012318">
    <property type="entry name" value="HTH_CRP"/>
</dbReference>
<dbReference type="SMART" id="SM00419">
    <property type="entry name" value="HTH_CRP"/>
    <property type="match status" value="1"/>
</dbReference>
<dbReference type="CDD" id="cd00038">
    <property type="entry name" value="CAP_ED"/>
    <property type="match status" value="1"/>
</dbReference>
<sequence>MFRILIITDKPAQAKDLRNILEGFGHETITAVDGKSGIEAARLQLPDAILCSAALKGGIDGSGVLEVLRRDSRFQLTPFVLLAEKYQATVFRTAMNLGADDFLVKPFSNHDLLQTIETRCRRWEAAGTGKQEHSDFKKVVKDFLENRNTIRAAAPETIYHEGGTPRFLYYIISGKVKTIKTHEDGKDLVIGLYNKGDFFGYIALLEEETYKATAVVMEDAEIALIPKEDAEALFDHTPVMVQRFMRMLARNVTEKEERLLGIAYNTLRKKVASALIHLRNKYQQDRAVDYTIHIPRDELAALAGTATESLIRTLGEFKNEKLIAVKNTSITLRNPGKLEDIAYH</sequence>
<dbReference type="GO" id="GO:0003677">
    <property type="term" value="F:DNA binding"/>
    <property type="evidence" value="ECO:0007669"/>
    <property type="project" value="UniProtKB-KW"/>
</dbReference>
<evidence type="ECO:0000256" key="3">
    <source>
        <dbReference type="ARBA" id="ARBA00023163"/>
    </source>
</evidence>
<evidence type="ECO:0000256" key="2">
    <source>
        <dbReference type="ARBA" id="ARBA00023125"/>
    </source>
</evidence>
<name>A0A3S1D2Y3_9BACT</name>
<dbReference type="Gene3D" id="2.60.120.10">
    <property type="entry name" value="Jelly Rolls"/>
    <property type="match status" value="1"/>
</dbReference>
<dbReference type="PROSITE" id="PS51063">
    <property type="entry name" value="HTH_CRP_2"/>
    <property type="match status" value="1"/>
</dbReference>
<dbReference type="GO" id="GO:0005829">
    <property type="term" value="C:cytosol"/>
    <property type="evidence" value="ECO:0007669"/>
    <property type="project" value="TreeGrafter"/>
</dbReference>
<dbReference type="Pfam" id="PF00027">
    <property type="entry name" value="cNMP_binding"/>
    <property type="match status" value="1"/>
</dbReference>
<dbReference type="GO" id="GO:0000160">
    <property type="term" value="P:phosphorelay signal transduction system"/>
    <property type="evidence" value="ECO:0007669"/>
    <property type="project" value="InterPro"/>
</dbReference>
<keyword evidence="2" id="KW-0238">DNA-binding</keyword>
<dbReference type="OrthoDB" id="667966at2"/>
<comment type="caution">
    <text evidence="5">The sequence shown here is derived from an EMBL/GenBank/DDBJ whole genome shotgun (WGS) entry which is preliminary data.</text>
</comment>
<dbReference type="Pfam" id="PF13545">
    <property type="entry name" value="HTH_Crp_2"/>
    <property type="match status" value="1"/>
</dbReference>
<dbReference type="InterPro" id="IPR050397">
    <property type="entry name" value="Env_Response_Regulators"/>
</dbReference>
<comment type="caution">
    <text evidence="4">Lacks conserved residue(s) required for the propagation of feature annotation.</text>
</comment>
<dbReference type="InterPro" id="IPR001789">
    <property type="entry name" value="Sig_transdc_resp-reg_receiver"/>
</dbReference>
<dbReference type="Gene3D" id="3.40.50.2300">
    <property type="match status" value="1"/>
</dbReference>
<dbReference type="PANTHER" id="PTHR24567">
    <property type="entry name" value="CRP FAMILY TRANSCRIPTIONAL REGULATORY PROTEIN"/>
    <property type="match status" value="1"/>
</dbReference>
<dbReference type="InterPro" id="IPR014710">
    <property type="entry name" value="RmlC-like_jellyroll"/>
</dbReference>
<keyword evidence="1" id="KW-0805">Transcription regulation</keyword>
<gene>
    <name evidence="5" type="ORF">ECE50_028410</name>
</gene>
<dbReference type="EMBL" id="RIAR02000001">
    <property type="protein sequence ID" value="NSL90780.1"/>
    <property type="molecule type" value="Genomic_DNA"/>
</dbReference>
<dbReference type="InterPro" id="IPR011006">
    <property type="entry name" value="CheY-like_superfamily"/>
</dbReference>
<dbReference type="InterPro" id="IPR036390">
    <property type="entry name" value="WH_DNA-bd_sf"/>
</dbReference>
<dbReference type="SMART" id="SM00448">
    <property type="entry name" value="REC"/>
    <property type="match status" value="1"/>
</dbReference>
<dbReference type="AlphaFoldDB" id="A0A3S1D2Y3"/>
<dbReference type="SUPFAM" id="SSF52172">
    <property type="entry name" value="CheY-like"/>
    <property type="match status" value="1"/>
</dbReference>
<dbReference type="Pfam" id="PF00072">
    <property type="entry name" value="Response_reg"/>
    <property type="match status" value="1"/>
</dbReference>
<evidence type="ECO:0000256" key="1">
    <source>
        <dbReference type="ARBA" id="ARBA00023015"/>
    </source>
</evidence>
<dbReference type="GO" id="GO:0003700">
    <property type="term" value="F:DNA-binding transcription factor activity"/>
    <property type="evidence" value="ECO:0007669"/>
    <property type="project" value="TreeGrafter"/>
</dbReference>
<evidence type="ECO:0000313" key="6">
    <source>
        <dbReference type="Proteomes" id="UP000281028"/>
    </source>
</evidence>
<dbReference type="Gene3D" id="1.10.10.10">
    <property type="entry name" value="Winged helix-like DNA-binding domain superfamily/Winged helix DNA-binding domain"/>
    <property type="match status" value="1"/>
</dbReference>
<organism evidence="5 6">
    <name type="scientific">Chitinophaga solisilvae</name>
    <dbReference type="NCBI Taxonomy" id="1233460"/>
    <lineage>
        <taxon>Bacteria</taxon>
        <taxon>Pseudomonadati</taxon>
        <taxon>Bacteroidota</taxon>
        <taxon>Chitinophagia</taxon>
        <taxon>Chitinophagales</taxon>
        <taxon>Chitinophagaceae</taxon>
        <taxon>Chitinophaga</taxon>
    </lineage>
</organism>
<keyword evidence="3" id="KW-0804">Transcription</keyword>
<dbReference type="InterPro" id="IPR018490">
    <property type="entry name" value="cNMP-bd_dom_sf"/>
</dbReference>
<keyword evidence="6" id="KW-1185">Reference proteome</keyword>
<reference evidence="5" key="1">
    <citation type="submission" date="2020-05" db="EMBL/GenBank/DDBJ databases">
        <title>Chitinophaga laudate sp. nov., isolated from a tropical peat swamp.</title>
        <authorList>
            <person name="Goh C.B.S."/>
            <person name="Lee M.S."/>
            <person name="Parimannan S."/>
            <person name="Pasbakhsh P."/>
            <person name="Yule C.M."/>
            <person name="Rajandas H."/>
            <person name="Loke S."/>
            <person name="Croft L."/>
            <person name="Tan J.B.L."/>
        </authorList>
    </citation>
    <scope>NUCLEOTIDE SEQUENCE</scope>
    <source>
        <strain evidence="5">Mgbs1</strain>
    </source>
</reference>
<dbReference type="SMART" id="SM00100">
    <property type="entry name" value="cNMP"/>
    <property type="match status" value="1"/>
</dbReference>
<dbReference type="PROSITE" id="PS50042">
    <property type="entry name" value="CNMP_BINDING_3"/>
    <property type="match status" value="1"/>
</dbReference>
<dbReference type="SUPFAM" id="SSF51206">
    <property type="entry name" value="cAMP-binding domain-like"/>
    <property type="match status" value="1"/>
</dbReference>
<dbReference type="PROSITE" id="PS50110">
    <property type="entry name" value="RESPONSE_REGULATORY"/>
    <property type="match status" value="1"/>
</dbReference>
<dbReference type="InterPro" id="IPR000595">
    <property type="entry name" value="cNMP-bd_dom"/>
</dbReference>
<evidence type="ECO:0000313" key="5">
    <source>
        <dbReference type="EMBL" id="NSL90780.1"/>
    </source>
</evidence>
<evidence type="ECO:0000256" key="4">
    <source>
        <dbReference type="PROSITE-ProRule" id="PRU00169"/>
    </source>
</evidence>
<dbReference type="Proteomes" id="UP000281028">
    <property type="component" value="Unassembled WGS sequence"/>
</dbReference>
<dbReference type="InterPro" id="IPR036388">
    <property type="entry name" value="WH-like_DNA-bd_sf"/>
</dbReference>
<accession>A0A3S1D2Y3</accession>
<protein>
    <submittedName>
        <fullName evidence="5">Cyclic nucleotide-binding domain-containing protein</fullName>
    </submittedName>
</protein>
<dbReference type="SUPFAM" id="SSF46785">
    <property type="entry name" value="Winged helix' DNA-binding domain"/>
    <property type="match status" value="1"/>
</dbReference>